<keyword evidence="3" id="KW-1185">Reference proteome</keyword>
<evidence type="ECO:0000313" key="3">
    <source>
        <dbReference type="Proteomes" id="UP001465755"/>
    </source>
</evidence>
<evidence type="ECO:0000259" key="1">
    <source>
        <dbReference type="PROSITE" id="PS50800"/>
    </source>
</evidence>
<accession>A0AAW1NUT0</accession>
<dbReference type="SMART" id="SM00513">
    <property type="entry name" value="SAP"/>
    <property type="match status" value="1"/>
</dbReference>
<reference evidence="2 3" key="1">
    <citation type="journal article" date="2024" name="Nat. Commun.">
        <title>Phylogenomics reveals the evolutionary origins of lichenization in chlorophyte algae.</title>
        <authorList>
            <person name="Puginier C."/>
            <person name="Libourel C."/>
            <person name="Otte J."/>
            <person name="Skaloud P."/>
            <person name="Haon M."/>
            <person name="Grisel S."/>
            <person name="Petersen M."/>
            <person name="Berrin J.G."/>
            <person name="Delaux P.M."/>
            <person name="Dal Grande F."/>
            <person name="Keller J."/>
        </authorList>
    </citation>
    <scope>NUCLEOTIDE SEQUENCE [LARGE SCALE GENOMIC DNA]</scope>
    <source>
        <strain evidence="2 3">SAG 2036</strain>
    </source>
</reference>
<proteinExistence type="predicted"/>
<dbReference type="Proteomes" id="UP001465755">
    <property type="component" value="Unassembled WGS sequence"/>
</dbReference>
<dbReference type="AlphaFoldDB" id="A0AAW1NUT0"/>
<protein>
    <recommendedName>
        <fullName evidence="1">SAP domain-containing protein</fullName>
    </recommendedName>
</protein>
<sequence>MALYKVAAKFETSPAPQVPEEFNWEAADRVVKDPMALKLTELKDVARSLKVKMTGSKAEIIMRLLNAFGVDRPTHVPAKVLWYIAAEKSRPRAMQKQMQKAEQQRLFAAQTAQMGPAAGAPVTAAEAIHLNRNESRRMKLYNICGAGASSRGGSHSEMNHFLPAAPSAHNIALLLMQQLSLLPSQARIEWEILNQATFS</sequence>
<dbReference type="PROSITE" id="PS50800">
    <property type="entry name" value="SAP"/>
    <property type="match status" value="1"/>
</dbReference>
<organism evidence="2 3">
    <name type="scientific">Symbiochloris irregularis</name>
    <dbReference type="NCBI Taxonomy" id="706552"/>
    <lineage>
        <taxon>Eukaryota</taxon>
        <taxon>Viridiplantae</taxon>
        <taxon>Chlorophyta</taxon>
        <taxon>core chlorophytes</taxon>
        <taxon>Trebouxiophyceae</taxon>
        <taxon>Trebouxiales</taxon>
        <taxon>Trebouxiaceae</taxon>
        <taxon>Symbiochloris</taxon>
    </lineage>
</organism>
<feature type="domain" description="SAP" evidence="1">
    <location>
        <begin position="34"/>
        <end position="68"/>
    </location>
</feature>
<name>A0AAW1NUT0_9CHLO</name>
<dbReference type="EMBL" id="JALJOQ010000152">
    <property type="protein sequence ID" value="KAK9793224.1"/>
    <property type="molecule type" value="Genomic_DNA"/>
</dbReference>
<gene>
    <name evidence="2" type="ORF">WJX73_005757</name>
</gene>
<dbReference type="InterPro" id="IPR003034">
    <property type="entry name" value="SAP_dom"/>
</dbReference>
<evidence type="ECO:0000313" key="2">
    <source>
        <dbReference type="EMBL" id="KAK9793224.1"/>
    </source>
</evidence>
<comment type="caution">
    <text evidence="2">The sequence shown here is derived from an EMBL/GenBank/DDBJ whole genome shotgun (WGS) entry which is preliminary data.</text>
</comment>